<dbReference type="KEGG" id="qsa:O6P43_012244"/>
<keyword evidence="5" id="KW-1185">Reference proteome</keyword>
<comment type="caution">
    <text evidence="4">The sequence shown here is derived from an EMBL/GenBank/DDBJ whole genome shotgun (WGS) entry which is preliminary data.</text>
</comment>
<feature type="region of interest" description="Disordered" evidence="1">
    <location>
        <begin position="433"/>
        <end position="464"/>
    </location>
</feature>
<dbReference type="PANTHER" id="PTHR33826:SF4">
    <property type="entry name" value="F20B24.21"/>
    <property type="match status" value="1"/>
</dbReference>
<feature type="transmembrane region" description="Helical" evidence="2">
    <location>
        <begin position="45"/>
        <end position="68"/>
    </location>
</feature>
<dbReference type="AlphaFoldDB" id="A0AAD7M1J9"/>
<name>A0AAD7M1J9_QUISA</name>
<reference evidence="4" key="1">
    <citation type="journal article" date="2023" name="Science">
        <title>Elucidation of the pathway for biosynthesis of saponin adjuvants from the soapbark tree.</title>
        <authorList>
            <person name="Reed J."/>
            <person name="Orme A."/>
            <person name="El-Demerdash A."/>
            <person name="Owen C."/>
            <person name="Martin L.B.B."/>
            <person name="Misra R.C."/>
            <person name="Kikuchi S."/>
            <person name="Rejzek M."/>
            <person name="Martin A.C."/>
            <person name="Harkess A."/>
            <person name="Leebens-Mack J."/>
            <person name="Louveau T."/>
            <person name="Stephenson M.J."/>
            <person name="Osbourn A."/>
        </authorList>
    </citation>
    <scope>NUCLEOTIDE SEQUENCE</scope>
    <source>
        <strain evidence="4">S10</strain>
    </source>
</reference>
<keyword evidence="2" id="KW-0472">Membrane</keyword>
<protein>
    <submittedName>
        <fullName evidence="4">Hydroxyproline-rich glycoprotein family protein</fullName>
    </submittedName>
</protein>
<evidence type="ECO:0000256" key="1">
    <source>
        <dbReference type="SAM" id="MobiDB-lite"/>
    </source>
</evidence>
<feature type="compositionally biased region" description="Low complexity" evidence="1">
    <location>
        <begin position="392"/>
        <end position="404"/>
    </location>
</feature>
<evidence type="ECO:0000313" key="5">
    <source>
        <dbReference type="Proteomes" id="UP001163823"/>
    </source>
</evidence>
<evidence type="ECO:0000259" key="3">
    <source>
        <dbReference type="Pfam" id="PF23041"/>
    </source>
</evidence>
<sequence>MGKLEKIEGKKNLHQQQNHDVENQSSSGFICQGCSMVLQGFAKEFNFKCLFVLILSLSVLLSGIFWILPIHKMKYGFDAKDAIKLSATVHAFIRLEKPVSQLVPHIDRLEYDIFEEIGLPNTKVVVLSMHQGSESNWTNVVFGVLSDPMDVLINPVSLSVLRSSLIELFLQQSNLTLTTSIFGYPSMFEILKFPGGITVLPQSASIWQIPQILFNFTLHNSISEILDKFVDLKDELKFGLHLSSYENVYVQITNTNGSTIAPPVTIQASVVSNFGMLLPQRLKQLALTITGSPAKNLGLDNSVFGKVKSISLSSVLKCTLHATPPGPSPAPSPESGNYVEPPISPSYSPSYSPISSPAVNLPPCVNCKSLSPAPSSVTKHPPQLCPYHGGKYSPSSSPVSHSNPSVPPYHPPPIASPSSLSFSPASKPSPVLSPIPDVSFGSRPSQDKGSTENLLSPSITPSPSFSAESRYYREFWLLGLSGLMTIYLLC</sequence>
<feature type="domain" description="DUF7036" evidence="3">
    <location>
        <begin position="215"/>
        <end position="305"/>
    </location>
</feature>
<dbReference type="PANTHER" id="PTHR33826">
    <property type="entry name" value="F20B24.21"/>
    <property type="match status" value="1"/>
</dbReference>
<proteinExistence type="predicted"/>
<feature type="domain" description="DUF7036" evidence="3">
    <location>
        <begin position="93"/>
        <end position="183"/>
    </location>
</feature>
<evidence type="ECO:0000256" key="2">
    <source>
        <dbReference type="SAM" id="Phobius"/>
    </source>
</evidence>
<keyword evidence="2" id="KW-1133">Transmembrane helix</keyword>
<gene>
    <name evidence="4" type="ORF">O6P43_012244</name>
</gene>
<accession>A0AAD7M1J9</accession>
<dbReference type="EMBL" id="JARAOO010000005">
    <property type="protein sequence ID" value="KAJ7968088.1"/>
    <property type="molecule type" value="Genomic_DNA"/>
</dbReference>
<feature type="compositionally biased region" description="Polar residues" evidence="1">
    <location>
        <begin position="451"/>
        <end position="464"/>
    </location>
</feature>
<dbReference type="InterPro" id="IPR055464">
    <property type="entry name" value="DUF7036"/>
</dbReference>
<evidence type="ECO:0000313" key="4">
    <source>
        <dbReference type="EMBL" id="KAJ7968088.1"/>
    </source>
</evidence>
<keyword evidence="2" id="KW-0812">Transmembrane</keyword>
<dbReference type="Proteomes" id="UP001163823">
    <property type="component" value="Chromosome 5"/>
</dbReference>
<organism evidence="4 5">
    <name type="scientific">Quillaja saponaria</name>
    <name type="common">Soap bark tree</name>
    <dbReference type="NCBI Taxonomy" id="32244"/>
    <lineage>
        <taxon>Eukaryota</taxon>
        <taxon>Viridiplantae</taxon>
        <taxon>Streptophyta</taxon>
        <taxon>Embryophyta</taxon>
        <taxon>Tracheophyta</taxon>
        <taxon>Spermatophyta</taxon>
        <taxon>Magnoliopsida</taxon>
        <taxon>eudicotyledons</taxon>
        <taxon>Gunneridae</taxon>
        <taxon>Pentapetalae</taxon>
        <taxon>rosids</taxon>
        <taxon>fabids</taxon>
        <taxon>Fabales</taxon>
        <taxon>Quillajaceae</taxon>
        <taxon>Quillaja</taxon>
    </lineage>
</organism>
<dbReference type="Pfam" id="PF23041">
    <property type="entry name" value="DUF7036"/>
    <property type="match status" value="2"/>
</dbReference>
<feature type="region of interest" description="Disordered" evidence="1">
    <location>
        <begin position="388"/>
        <end position="410"/>
    </location>
</feature>